<keyword evidence="1" id="KW-0472">Membrane</keyword>
<keyword evidence="1" id="KW-0812">Transmembrane</keyword>
<dbReference type="KEGG" id="fpl:Ferp_0931"/>
<feature type="transmembrane region" description="Helical" evidence="1">
    <location>
        <begin position="63"/>
        <end position="88"/>
    </location>
</feature>
<dbReference type="HOGENOM" id="CLU_135430_0_0_2"/>
<evidence type="ECO:0000313" key="3">
    <source>
        <dbReference type="Proteomes" id="UP000002613"/>
    </source>
</evidence>
<keyword evidence="1" id="KW-1133">Transmembrane helix</keyword>
<protein>
    <submittedName>
        <fullName evidence="2">Uncharacterized protein</fullName>
    </submittedName>
</protein>
<dbReference type="AlphaFoldDB" id="D3RX84"/>
<reference evidence="2 3" key="2">
    <citation type="journal article" date="2011" name="Stand. Genomic Sci.">
        <title>Complete genome sequence of Ferroglobus placidus AEDII12DO.</title>
        <authorList>
            <person name="Anderson I."/>
            <person name="Risso C."/>
            <person name="Holmes D."/>
            <person name="Lucas S."/>
            <person name="Copeland A."/>
            <person name="Lapidus A."/>
            <person name="Cheng J.F."/>
            <person name="Bruce D."/>
            <person name="Goodwin L."/>
            <person name="Pitluck S."/>
            <person name="Saunders E."/>
            <person name="Brettin T."/>
            <person name="Detter J.C."/>
            <person name="Han C."/>
            <person name="Tapia R."/>
            <person name="Larimer F."/>
            <person name="Land M."/>
            <person name="Hauser L."/>
            <person name="Woyke T."/>
            <person name="Lovley D."/>
            <person name="Kyrpides N."/>
            <person name="Ivanova N."/>
        </authorList>
    </citation>
    <scope>NUCLEOTIDE SEQUENCE [LARGE SCALE GENOMIC DNA]</scope>
    <source>
        <strain evidence="3">DSM 10642 / AEDII12DO</strain>
    </source>
</reference>
<dbReference type="EMBL" id="CP001899">
    <property type="protein sequence ID" value="ADC65097.1"/>
    <property type="molecule type" value="Genomic_DNA"/>
</dbReference>
<evidence type="ECO:0000256" key="1">
    <source>
        <dbReference type="SAM" id="Phobius"/>
    </source>
</evidence>
<dbReference type="GeneID" id="8778439"/>
<sequence>MKLKHAIWTLILGAVSGFSTFAILNSFEEIRRFSTFLLLALLTSLLFSAAYSRAVKKLKNLRFFIPFTLATFLVSVFTFTLYLGFALMQEQAAFLHVRKVALSSDCALLSEEDLENYDVLRRALKSAEISGSAMIKISPEELKKLSKYYGKCVIYNGSAYEINVAVT</sequence>
<dbReference type="PaxDb" id="589924-Ferp_0931"/>
<dbReference type="RefSeq" id="WP_012965440.1">
    <property type="nucleotide sequence ID" value="NC_013849.1"/>
</dbReference>
<evidence type="ECO:0000313" key="2">
    <source>
        <dbReference type="EMBL" id="ADC65097.1"/>
    </source>
</evidence>
<name>D3RX84_FERPA</name>
<dbReference type="eggNOG" id="arCOG03599">
    <property type="taxonomic scope" value="Archaea"/>
</dbReference>
<accession>D3RX84</accession>
<feature type="transmembrane region" description="Helical" evidence="1">
    <location>
        <begin position="33"/>
        <end position="51"/>
    </location>
</feature>
<keyword evidence="3" id="KW-1185">Reference proteome</keyword>
<dbReference type="STRING" id="589924.Ferp_0931"/>
<proteinExistence type="predicted"/>
<reference evidence="3" key="1">
    <citation type="submission" date="2010-02" db="EMBL/GenBank/DDBJ databases">
        <title>Complete sequence of Ferroglobus placidus DSM 10642.</title>
        <authorList>
            <consortium name="US DOE Joint Genome Institute"/>
            <person name="Lucas S."/>
            <person name="Copeland A."/>
            <person name="Lapidus A."/>
            <person name="Cheng J.-F."/>
            <person name="Bruce D."/>
            <person name="Goodwin L."/>
            <person name="Pitluck S."/>
            <person name="Saunders E."/>
            <person name="Brettin T."/>
            <person name="Detter J.C."/>
            <person name="Han C."/>
            <person name="Tapia R."/>
            <person name="Larimer F."/>
            <person name="Land M."/>
            <person name="Hauser L."/>
            <person name="Kyrpides N."/>
            <person name="Ivanova N."/>
            <person name="Holmes D."/>
            <person name="Lovley D."/>
            <person name="Kyrpides N."/>
            <person name="Anderson I.J."/>
            <person name="Woyke T."/>
        </authorList>
    </citation>
    <scope>NUCLEOTIDE SEQUENCE [LARGE SCALE GENOMIC DNA]</scope>
    <source>
        <strain evidence="3">DSM 10642 / AEDII12DO</strain>
    </source>
</reference>
<gene>
    <name evidence="2" type="ordered locus">Ferp_0931</name>
</gene>
<feature type="transmembrane region" description="Helical" evidence="1">
    <location>
        <begin position="7"/>
        <end position="27"/>
    </location>
</feature>
<dbReference type="Proteomes" id="UP000002613">
    <property type="component" value="Chromosome"/>
</dbReference>
<organism evidence="2 3">
    <name type="scientific">Ferroglobus placidus (strain DSM 10642 / AEDII12DO)</name>
    <dbReference type="NCBI Taxonomy" id="589924"/>
    <lineage>
        <taxon>Archaea</taxon>
        <taxon>Methanobacteriati</taxon>
        <taxon>Methanobacteriota</taxon>
        <taxon>Archaeoglobi</taxon>
        <taxon>Archaeoglobales</taxon>
        <taxon>Archaeoglobaceae</taxon>
        <taxon>Ferroglobus</taxon>
    </lineage>
</organism>